<evidence type="ECO:0000313" key="7">
    <source>
        <dbReference type="EMBL" id="PRZ42416.1"/>
    </source>
</evidence>
<sequence>MEGSIAATGGFTDPSAKQPLLKPAIDAITVSSISVLPLYLTAGLAVQISAELRLAPSALGAASAAFFGAQAVFSPFTGALVDRLGSKLAMRISTFMVAILLLLTGLIVNSLPALLIALVIAGVGNAVAQPATNQFVAERVTITRQGVAYGAKQSAIPTASLLAGLAVPVLGITFGWRWAFGVFALIVAIMGLRTPGGRKGALQPIIVAKSDEELSKPLQTLLAFTSGIAAACGTSMGVYLVSAAVATGWANGAAGLLFAFASLTGIICRFLAGWQADKFRLDHLGTIACMMLIGAAGCVAMMSDAKPLFVVGALVGFGFGWGWPGLFIFAVVKLNPARPAAATAFTQVGTAIGAVTGPLLFGFWIQHHSFAGGWAFVGGGLIVSALLLLYAGAKIRAAGRVRARPAHISDRS</sequence>
<feature type="domain" description="Major facilitator superfamily (MFS) profile" evidence="6">
    <location>
        <begin position="20"/>
        <end position="396"/>
    </location>
</feature>
<accession>A0A2T1A1E6</accession>
<evidence type="ECO:0000256" key="5">
    <source>
        <dbReference type="SAM" id="Phobius"/>
    </source>
</evidence>
<comment type="caution">
    <text evidence="7">The sequence shown here is derived from an EMBL/GenBank/DDBJ whole genome shotgun (WGS) entry which is preliminary data.</text>
</comment>
<keyword evidence="8" id="KW-1185">Reference proteome</keyword>
<comment type="subcellular location">
    <subcellularLocation>
        <location evidence="1">Cell membrane</location>
        <topology evidence="1">Multi-pass membrane protein</topology>
    </subcellularLocation>
</comment>
<feature type="transmembrane region" description="Helical" evidence="5">
    <location>
        <begin position="88"/>
        <end position="108"/>
    </location>
</feature>
<dbReference type="RefSeq" id="WP_106348461.1">
    <property type="nucleotide sequence ID" value="NZ_PVUE01000005.1"/>
</dbReference>
<evidence type="ECO:0000313" key="8">
    <source>
        <dbReference type="Proteomes" id="UP000237752"/>
    </source>
</evidence>
<feature type="transmembrane region" description="Helical" evidence="5">
    <location>
        <begin position="344"/>
        <end position="365"/>
    </location>
</feature>
<organism evidence="7 8">
    <name type="scientific">Antricoccus suffuscus</name>
    <dbReference type="NCBI Taxonomy" id="1629062"/>
    <lineage>
        <taxon>Bacteria</taxon>
        <taxon>Bacillati</taxon>
        <taxon>Actinomycetota</taxon>
        <taxon>Actinomycetes</taxon>
        <taxon>Geodermatophilales</taxon>
        <taxon>Antricoccaceae</taxon>
        <taxon>Antricoccus</taxon>
    </lineage>
</organism>
<dbReference type="InterPro" id="IPR052952">
    <property type="entry name" value="MFS-Transporter"/>
</dbReference>
<feature type="transmembrane region" description="Helical" evidence="5">
    <location>
        <begin position="154"/>
        <end position="172"/>
    </location>
</feature>
<name>A0A2T1A1E6_9ACTN</name>
<dbReference type="PROSITE" id="PS50850">
    <property type="entry name" value="MFS"/>
    <property type="match status" value="1"/>
</dbReference>
<dbReference type="PANTHER" id="PTHR23527">
    <property type="entry name" value="BLL3282 PROTEIN"/>
    <property type="match status" value="1"/>
</dbReference>
<dbReference type="PANTHER" id="PTHR23527:SF1">
    <property type="entry name" value="BLL3282 PROTEIN"/>
    <property type="match status" value="1"/>
</dbReference>
<reference evidence="7 8" key="1">
    <citation type="submission" date="2018-03" db="EMBL/GenBank/DDBJ databases">
        <title>Genomic Encyclopedia of Archaeal and Bacterial Type Strains, Phase II (KMG-II): from individual species to whole genera.</title>
        <authorList>
            <person name="Goeker M."/>
        </authorList>
    </citation>
    <scope>NUCLEOTIDE SEQUENCE [LARGE SCALE GENOMIC DNA]</scope>
    <source>
        <strain evidence="7 8">DSM 100065</strain>
    </source>
</reference>
<gene>
    <name evidence="7" type="ORF">CLV47_10534</name>
</gene>
<feature type="transmembrane region" description="Helical" evidence="5">
    <location>
        <begin position="284"/>
        <end position="302"/>
    </location>
</feature>
<dbReference type="AlphaFoldDB" id="A0A2T1A1E6"/>
<feature type="transmembrane region" description="Helical" evidence="5">
    <location>
        <begin position="178"/>
        <end position="196"/>
    </location>
</feature>
<evidence type="ECO:0000256" key="2">
    <source>
        <dbReference type="ARBA" id="ARBA00022692"/>
    </source>
</evidence>
<evidence type="ECO:0000256" key="4">
    <source>
        <dbReference type="ARBA" id="ARBA00023136"/>
    </source>
</evidence>
<dbReference type="Pfam" id="PF07690">
    <property type="entry name" value="MFS_1"/>
    <property type="match status" value="2"/>
</dbReference>
<evidence type="ECO:0000256" key="1">
    <source>
        <dbReference type="ARBA" id="ARBA00004651"/>
    </source>
</evidence>
<keyword evidence="2 5" id="KW-0812">Transmembrane</keyword>
<feature type="transmembrane region" description="Helical" evidence="5">
    <location>
        <begin position="371"/>
        <end position="392"/>
    </location>
</feature>
<feature type="transmembrane region" description="Helical" evidence="5">
    <location>
        <begin position="253"/>
        <end position="272"/>
    </location>
</feature>
<dbReference type="EMBL" id="PVUE01000005">
    <property type="protein sequence ID" value="PRZ42416.1"/>
    <property type="molecule type" value="Genomic_DNA"/>
</dbReference>
<proteinExistence type="predicted"/>
<feature type="transmembrane region" description="Helical" evidence="5">
    <location>
        <begin position="308"/>
        <end position="332"/>
    </location>
</feature>
<dbReference type="OrthoDB" id="7030876at2"/>
<dbReference type="InterPro" id="IPR011701">
    <property type="entry name" value="MFS"/>
</dbReference>
<dbReference type="Proteomes" id="UP000237752">
    <property type="component" value="Unassembled WGS sequence"/>
</dbReference>
<keyword evidence="3 5" id="KW-1133">Transmembrane helix</keyword>
<evidence type="ECO:0000259" key="6">
    <source>
        <dbReference type="PROSITE" id="PS50850"/>
    </source>
</evidence>
<dbReference type="SUPFAM" id="SSF103473">
    <property type="entry name" value="MFS general substrate transporter"/>
    <property type="match status" value="1"/>
</dbReference>
<protein>
    <submittedName>
        <fullName evidence="7">Cyanate permease</fullName>
    </submittedName>
</protein>
<dbReference type="InterPro" id="IPR036259">
    <property type="entry name" value="MFS_trans_sf"/>
</dbReference>
<dbReference type="GO" id="GO:0022857">
    <property type="term" value="F:transmembrane transporter activity"/>
    <property type="evidence" value="ECO:0007669"/>
    <property type="project" value="InterPro"/>
</dbReference>
<feature type="transmembrane region" description="Helical" evidence="5">
    <location>
        <begin position="217"/>
        <end position="241"/>
    </location>
</feature>
<evidence type="ECO:0000256" key="3">
    <source>
        <dbReference type="ARBA" id="ARBA00022989"/>
    </source>
</evidence>
<dbReference type="Gene3D" id="1.20.1250.20">
    <property type="entry name" value="MFS general substrate transporter like domains"/>
    <property type="match status" value="2"/>
</dbReference>
<keyword evidence="4 5" id="KW-0472">Membrane</keyword>
<dbReference type="GO" id="GO:0005886">
    <property type="term" value="C:plasma membrane"/>
    <property type="evidence" value="ECO:0007669"/>
    <property type="project" value="UniProtKB-SubCell"/>
</dbReference>
<feature type="transmembrane region" description="Helical" evidence="5">
    <location>
        <begin position="27"/>
        <end position="48"/>
    </location>
</feature>
<dbReference type="InterPro" id="IPR020846">
    <property type="entry name" value="MFS_dom"/>
</dbReference>
<feature type="transmembrane region" description="Helical" evidence="5">
    <location>
        <begin position="54"/>
        <end position="76"/>
    </location>
</feature>